<evidence type="ECO:0000259" key="18">
    <source>
        <dbReference type="PROSITE" id="PS50887"/>
    </source>
</evidence>
<dbReference type="NCBIfam" id="TIGR00930">
    <property type="entry name" value="2a30"/>
    <property type="match status" value="1"/>
</dbReference>
<keyword evidence="2" id="KW-0813">Transport</keyword>
<feature type="region of interest" description="Disordered" evidence="16">
    <location>
        <begin position="1"/>
        <end position="56"/>
    </location>
</feature>
<evidence type="ECO:0000256" key="6">
    <source>
        <dbReference type="ARBA" id="ARBA00022692"/>
    </source>
</evidence>
<feature type="transmembrane region" description="Helical" evidence="17">
    <location>
        <begin position="232"/>
        <end position="250"/>
    </location>
</feature>
<feature type="compositionally biased region" description="Basic and acidic residues" evidence="16">
    <location>
        <begin position="35"/>
        <end position="50"/>
    </location>
</feature>
<keyword evidence="5" id="KW-0597">Phosphoprotein</keyword>
<keyword evidence="13" id="KW-0868">Chloride</keyword>
<keyword evidence="20" id="KW-1185">Reference proteome</keyword>
<feature type="domain" description="GGDEF" evidence="18">
    <location>
        <begin position="1053"/>
        <end position="1104"/>
    </location>
</feature>
<dbReference type="FunFam" id="1.20.1740.10:FF:000037">
    <property type="entry name" value="Uncharacterized protein, isoform F"/>
    <property type="match status" value="1"/>
</dbReference>
<feature type="transmembrane region" description="Helical" evidence="17">
    <location>
        <begin position="477"/>
        <end position="498"/>
    </location>
</feature>
<keyword evidence="4" id="KW-0633">Potassium transport</keyword>
<dbReference type="Gene3D" id="1.20.1740.10">
    <property type="entry name" value="Amino acid/polyamine transporter I"/>
    <property type="match status" value="2"/>
</dbReference>
<dbReference type="InterPro" id="IPR000076">
    <property type="entry name" value="KCL_cotranspt"/>
</dbReference>
<dbReference type="InterPro" id="IPR000160">
    <property type="entry name" value="GGDEF_dom"/>
</dbReference>
<proteinExistence type="inferred from homology"/>
<comment type="catalytic activity">
    <reaction evidence="15">
        <text>K(+)(in) + chloride(in) = K(+)(out) + chloride(out)</text>
        <dbReference type="Rhea" id="RHEA:72427"/>
        <dbReference type="ChEBI" id="CHEBI:17996"/>
        <dbReference type="ChEBI" id="CHEBI:29103"/>
    </reaction>
</comment>
<dbReference type="GO" id="GO:0005886">
    <property type="term" value="C:plasma membrane"/>
    <property type="evidence" value="ECO:0007669"/>
    <property type="project" value="UniProtKB-SubCell"/>
</dbReference>
<dbReference type="GO" id="GO:0015379">
    <property type="term" value="F:potassium:chloride symporter activity"/>
    <property type="evidence" value="ECO:0007669"/>
    <property type="project" value="InterPro"/>
</dbReference>
<feature type="transmembrane region" description="Helical" evidence="17">
    <location>
        <begin position="635"/>
        <end position="658"/>
    </location>
</feature>
<feature type="transmembrane region" description="Helical" evidence="17">
    <location>
        <begin position="576"/>
        <end position="595"/>
    </location>
</feature>
<evidence type="ECO:0000256" key="4">
    <source>
        <dbReference type="ARBA" id="ARBA00022538"/>
    </source>
</evidence>
<keyword evidence="11 17" id="KW-0472">Membrane</keyword>
<evidence type="ECO:0000313" key="19">
    <source>
        <dbReference type="EMBL" id="CAD5117570.1"/>
    </source>
</evidence>
<dbReference type="GO" id="GO:0007268">
    <property type="term" value="P:chemical synaptic transmission"/>
    <property type="evidence" value="ECO:0007669"/>
    <property type="project" value="TreeGrafter"/>
</dbReference>
<feature type="transmembrane region" description="Helical" evidence="17">
    <location>
        <begin position="192"/>
        <end position="212"/>
    </location>
</feature>
<feature type="transmembrane region" description="Helical" evidence="17">
    <location>
        <begin position="262"/>
        <end position="279"/>
    </location>
</feature>
<name>A0A7I8VSI7_9ANNE</name>
<keyword evidence="10" id="KW-0406">Ion transport</keyword>
<dbReference type="Pfam" id="PF03522">
    <property type="entry name" value="SLC12"/>
    <property type="match status" value="3"/>
</dbReference>
<keyword evidence="3" id="KW-1003">Cell membrane</keyword>
<evidence type="ECO:0000256" key="5">
    <source>
        <dbReference type="ARBA" id="ARBA00022553"/>
    </source>
</evidence>
<dbReference type="Pfam" id="PF00324">
    <property type="entry name" value="AA_permease"/>
    <property type="match status" value="2"/>
</dbReference>
<feature type="transmembrane region" description="Helical" evidence="17">
    <location>
        <begin position="601"/>
        <end position="623"/>
    </location>
</feature>
<dbReference type="EMBL" id="CAJFCJ010000007">
    <property type="protein sequence ID" value="CAD5117570.1"/>
    <property type="molecule type" value="Genomic_DNA"/>
</dbReference>
<feature type="transmembrane region" description="Helical" evidence="17">
    <location>
        <begin position="433"/>
        <end position="457"/>
    </location>
</feature>
<dbReference type="GO" id="GO:0045202">
    <property type="term" value="C:synapse"/>
    <property type="evidence" value="ECO:0007669"/>
    <property type="project" value="GOC"/>
</dbReference>
<dbReference type="GO" id="GO:0055075">
    <property type="term" value="P:potassium ion homeostasis"/>
    <property type="evidence" value="ECO:0007669"/>
    <property type="project" value="TreeGrafter"/>
</dbReference>
<keyword evidence="9 17" id="KW-1133">Transmembrane helix</keyword>
<dbReference type="PANTHER" id="PTHR11827:SF73">
    <property type="entry name" value="KAZACHOC, ISOFORM G"/>
    <property type="match status" value="1"/>
</dbReference>
<evidence type="ECO:0000256" key="2">
    <source>
        <dbReference type="ARBA" id="ARBA00022448"/>
    </source>
</evidence>
<evidence type="ECO:0000256" key="16">
    <source>
        <dbReference type="SAM" id="MobiDB-lite"/>
    </source>
</evidence>
<dbReference type="GO" id="GO:0006884">
    <property type="term" value="P:cell volume homeostasis"/>
    <property type="evidence" value="ECO:0007669"/>
    <property type="project" value="TreeGrafter"/>
</dbReference>
<keyword evidence="7" id="KW-0769">Symport</keyword>
<dbReference type="PANTHER" id="PTHR11827">
    <property type="entry name" value="SOLUTE CARRIER FAMILY 12, CATION COTRANSPORTERS"/>
    <property type="match status" value="1"/>
</dbReference>
<accession>A0A7I8VSI7</accession>
<keyword evidence="6 17" id="KW-0812">Transmembrane</keyword>
<comment type="subcellular location">
    <subcellularLocation>
        <location evidence="1">Cell membrane</location>
        <topology evidence="1">Multi-pass membrane protein</topology>
    </subcellularLocation>
</comment>
<feature type="compositionally biased region" description="Polar residues" evidence="16">
    <location>
        <begin position="1"/>
        <end position="11"/>
    </location>
</feature>
<dbReference type="PROSITE" id="PS50887">
    <property type="entry name" value="GGDEF"/>
    <property type="match status" value="1"/>
</dbReference>
<evidence type="ECO:0000256" key="7">
    <source>
        <dbReference type="ARBA" id="ARBA00022847"/>
    </source>
</evidence>
<evidence type="ECO:0000256" key="11">
    <source>
        <dbReference type="ARBA" id="ARBA00023136"/>
    </source>
</evidence>
<gene>
    <name evidence="19" type="ORF">DGYR_LOCUS6088</name>
</gene>
<evidence type="ECO:0000256" key="15">
    <source>
        <dbReference type="ARBA" id="ARBA00047825"/>
    </source>
</evidence>
<evidence type="ECO:0000256" key="9">
    <source>
        <dbReference type="ARBA" id="ARBA00022989"/>
    </source>
</evidence>
<feature type="transmembrane region" description="Helical" evidence="17">
    <location>
        <begin position="116"/>
        <end position="138"/>
    </location>
</feature>
<feature type="compositionally biased region" description="Acidic residues" evidence="16">
    <location>
        <begin position="20"/>
        <end position="33"/>
    </location>
</feature>
<dbReference type="Proteomes" id="UP000549394">
    <property type="component" value="Unassembled WGS sequence"/>
</dbReference>
<sequence length="1104" mass="122851">MAGSRSVTFVVTSVDAKEKEDEESEEKNEESEDQACNRRSGDARTNKETDGLTDNEMYNVVEEDKDMALYEEEFHRRPKISQIISNLANYEGGVEPNVGTLDNQEKKPKRNKLGTLLGVYFPCIQNIFGVILFIRLVWVVGTAGWLEGFFIVFICCCTTLLTAISMSAIATNGVVPAGGSYFMISRSLGPEFGGAVGILFYLGTSVASSMYIVGAVEILLEKEVNSDCKGNYFSFVQQYMAPAMSIFGDVTNPVNASNNYRVYGTILLLILFVWVFLGVKFVSKFATVALACVIFSILSIYIGIFAAKSGRGPKICKLGERLLTSDLVDGNCQHGFGNNSIYLNFCGKSEVFINNTKYNIPELNYENCSMIPQEIKGQLQPECKFFCENEVNEIWGIPGLPSGVIKDNLKNRYSKEGSRIGENEPGNRSRGEIVADIATSFTILLAIFFPSCTGIMAGSNRSGDLADASKSIPVGTIMAILTTSFVYLSSVIFFGSTIEGQLLRDKFGESIGGRLVVAELAWPNPWVILVGSFLSTVGAALQSLTGAPRLLQAIAADGVIPFLGKFAKTTKRGEPLLALLMTAFISEIGIVVANLDYIAPIITMFFLMCYGFVNLACALQTILKTPSWRPRFRYYHWSLSLLGLALCIALMFISSWYFAIGAIALAAGVYKYIEFKGAEKEWGDGIRGLAMSAARYALHRLEEGPPHVKNWRPQLLLLVPVDENLKPCHKRMLTFASQLKAGKGLSLISTVLEGKLDERFADAQAAKQEIMSALQTEKIKGFVDVIVARDVVDGLCHAIQASGIGGLRHNTIMLNWPYGWRHNPDEKAYRVFIETVRNVSACHHAILIPKGIDMFPESTDRLQGNIDIWWIVHDGGLLMLLPFLLTQHRIWSKCKMRVFTVAQLEDNSLQMQKDIKKLLYHLRLQADVEVVEMATNDISAYTYERTLMMEQRNEMLRQMRLNKGKLNLQPEIIRDKSRKSSVVESKISIEPSQDKEEELNVSDLNQFTYSPPRDKSSKTSNSSNLMSIKPDQRNVRRMHTAVKLNETIVNKSHDSQLVIMNLPGLPKHARGEESYMEFLEVLTEGLNRVLLVRGGGREVITIYS</sequence>
<evidence type="ECO:0000313" key="20">
    <source>
        <dbReference type="Proteomes" id="UP000549394"/>
    </source>
</evidence>
<dbReference type="InterPro" id="IPR004842">
    <property type="entry name" value="SLC12A_fam"/>
</dbReference>
<evidence type="ECO:0000256" key="1">
    <source>
        <dbReference type="ARBA" id="ARBA00004651"/>
    </source>
</evidence>
<feature type="transmembrane region" description="Helical" evidence="17">
    <location>
        <begin position="285"/>
        <end position="307"/>
    </location>
</feature>
<evidence type="ECO:0000256" key="13">
    <source>
        <dbReference type="ARBA" id="ARBA00023214"/>
    </source>
</evidence>
<keyword evidence="8" id="KW-0630">Potassium</keyword>
<comment type="caution">
    <text evidence="19">The sequence shown here is derived from an EMBL/GenBank/DDBJ whole genome shotgun (WGS) entry which is preliminary data.</text>
</comment>
<protein>
    <submittedName>
        <fullName evidence="19">DgyrCDS6329</fullName>
    </submittedName>
</protein>
<feature type="region of interest" description="Disordered" evidence="16">
    <location>
        <begin position="984"/>
        <end position="1029"/>
    </location>
</feature>
<evidence type="ECO:0000256" key="17">
    <source>
        <dbReference type="SAM" id="Phobius"/>
    </source>
</evidence>
<evidence type="ECO:0000256" key="12">
    <source>
        <dbReference type="ARBA" id="ARBA00023180"/>
    </source>
</evidence>
<dbReference type="GO" id="GO:0055064">
    <property type="term" value="P:chloride ion homeostasis"/>
    <property type="evidence" value="ECO:0007669"/>
    <property type="project" value="TreeGrafter"/>
</dbReference>
<dbReference type="GO" id="GO:1990573">
    <property type="term" value="P:potassium ion import across plasma membrane"/>
    <property type="evidence" value="ECO:0007669"/>
    <property type="project" value="TreeGrafter"/>
</dbReference>
<dbReference type="OrthoDB" id="2020542at2759"/>
<reference evidence="19 20" key="1">
    <citation type="submission" date="2020-08" db="EMBL/GenBank/DDBJ databases">
        <authorList>
            <person name="Hejnol A."/>
        </authorList>
    </citation>
    <scope>NUCLEOTIDE SEQUENCE [LARGE SCALE GENOMIC DNA]</scope>
</reference>
<keyword evidence="12" id="KW-0325">Glycoprotein</keyword>
<dbReference type="PRINTS" id="PR01081">
    <property type="entry name" value="KCLTRNSPORT"/>
</dbReference>
<evidence type="ECO:0000256" key="14">
    <source>
        <dbReference type="ARBA" id="ARBA00046331"/>
    </source>
</evidence>
<evidence type="ECO:0000256" key="3">
    <source>
        <dbReference type="ARBA" id="ARBA00022475"/>
    </source>
</evidence>
<feature type="transmembrane region" description="Helical" evidence="17">
    <location>
        <begin position="150"/>
        <end position="171"/>
    </location>
</feature>
<comment type="similarity">
    <text evidence="14">Belongs to the SLC12A transporter family. K/Cl co-transporter subfamily.</text>
</comment>
<evidence type="ECO:0000256" key="8">
    <source>
        <dbReference type="ARBA" id="ARBA00022958"/>
    </source>
</evidence>
<dbReference type="AlphaFoldDB" id="A0A7I8VSI7"/>
<evidence type="ECO:0000256" key="10">
    <source>
        <dbReference type="ARBA" id="ARBA00023065"/>
    </source>
</evidence>
<dbReference type="InterPro" id="IPR004841">
    <property type="entry name" value="AA-permease/SLC12A_dom"/>
</dbReference>
<organism evidence="19 20">
    <name type="scientific">Dimorphilus gyrociliatus</name>
    <dbReference type="NCBI Taxonomy" id="2664684"/>
    <lineage>
        <taxon>Eukaryota</taxon>
        <taxon>Metazoa</taxon>
        <taxon>Spiralia</taxon>
        <taxon>Lophotrochozoa</taxon>
        <taxon>Annelida</taxon>
        <taxon>Polychaeta</taxon>
        <taxon>Polychaeta incertae sedis</taxon>
        <taxon>Dinophilidae</taxon>
        <taxon>Dimorphilus</taxon>
    </lineage>
</organism>
<dbReference type="InterPro" id="IPR018491">
    <property type="entry name" value="SLC12_C"/>
</dbReference>